<comment type="caution">
    <text evidence="2">The sequence shown here is derived from an EMBL/GenBank/DDBJ whole genome shotgun (WGS) entry which is preliminary data.</text>
</comment>
<evidence type="ECO:0000256" key="1">
    <source>
        <dbReference type="SAM" id="MobiDB-lite"/>
    </source>
</evidence>
<dbReference type="AlphaFoldDB" id="A0A9D4BKL4"/>
<dbReference type="Proteomes" id="UP000828390">
    <property type="component" value="Unassembled WGS sequence"/>
</dbReference>
<evidence type="ECO:0000313" key="2">
    <source>
        <dbReference type="EMBL" id="KAH3698289.1"/>
    </source>
</evidence>
<sequence length="54" mass="6051">MMGYSTKNFGNSGLLGPWGEPLHVCEPRTSGSEMPTWYRQEQEEKTGKGEDNDS</sequence>
<organism evidence="2 3">
    <name type="scientific">Dreissena polymorpha</name>
    <name type="common">Zebra mussel</name>
    <name type="synonym">Mytilus polymorpha</name>
    <dbReference type="NCBI Taxonomy" id="45954"/>
    <lineage>
        <taxon>Eukaryota</taxon>
        <taxon>Metazoa</taxon>
        <taxon>Spiralia</taxon>
        <taxon>Lophotrochozoa</taxon>
        <taxon>Mollusca</taxon>
        <taxon>Bivalvia</taxon>
        <taxon>Autobranchia</taxon>
        <taxon>Heteroconchia</taxon>
        <taxon>Euheterodonta</taxon>
        <taxon>Imparidentia</taxon>
        <taxon>Neoheterodontei</taxon>
        <taxon>Myida</taxon>
        <taxon>Dreissenoidea</taxon>
        <taxon>Dreissenidae</taxon>
        <taxon>Dreissena</taxon>
    </lineage>
</organism>
<feature type="compositionally biased region" description="Basic and acidic residues" evidence="1">
    <location>
        <begin position="40"/>
        <end position="54"/>
    </location>
</feature>
<feature type="compositionally biased region" description="Polar residues" evidence="1">
    <location>
        <begin position="1"/>
        <end position="11"/>
    </location>
</feature>
<protein>
    <submittedName>
        <fullName evidence="2">Uncharacterized protein</fullName>
    </submittedName>
</protein>
<dbReference type="EMBL" id="JAIWYP010000016">
    <property type="protein sequence ID" value="KAH3698289.1"/>
    <property type="molecule type" value="Genomic_DNA"/>
</dbReference>
<accession>A0A9D4BKL4</accession>
<proteinExistence type="predicted"/>
<gene>
    <name evidence="2" type="ORF">DPMN_085808</name>
</gene>
<feature type="region of interest" description="Disordered" evidence="1">
    <location>
        <begin position="1"/>
        <end position="54"/>
    </location>
</feature>
<evidence type="ECO:0000313" key="3">
    <source>
        <dbReference type="Proteomes" id="UP000828390"/>
    </source>
</evidence>
<keyword evidence="3" id="KW-1185">Reference proteome</keyword>
<name>A0A9D4BKL4_DREPO</name>
<reference evidence="2" key="1">
    <citation type="journal article" date="2019" name="bioRxiv">
        <title>The Genome of the Zebra Mussel, Dreissena polymorpha: A Resource for Invasive Species Research.</title>
        <authorList>
            <person name="McCartney M.A."/>
            <person name="Auch B."/>
            <person name="Kono T."/>
            <person name="Mallez S."/>
            <person name="Zhang Y."/>
            <person name="Obille A."/>
            <person name="Becker A."/>
            <person name="Abrahante J.E."/>
            <person name="Garbe J."/>
            <person name="Badalamenti J.P."/>
            <person name="Herman A."/>
            <person name="Mangelson H."/>
            <person name="Liachko I."/>
            <person name="Sullivan S."/>
            <person name="Sone E.D."/>
            <person name="Koren S."/>
            <person name="Silverstein K.A.T."/>
            <person name="Beckman K.B."/>
            <person name="Gohl D.M."/>
        </authorList>
    </citation>
    <scope>NUCLEOTIDE SEQUENCE</scope>
    <source>
        <strain evidence="2">Duluth1</strain>
        <tissue evidence="2">Whole animal</tissue>
    </source>
</reference>
<reference evidence="2" key="2">
    <citation type="submission" date="2020-11" db="EMBL/GenBank/DDBJ databases">
        <authorList>
            <person name="McCartney M.A."/>
            <person name="Auch B."/>
            <person name="Kono T."/>
            <person name="Mallez S."/>
            <person name="Becker A."/>
            <person name="Gohl D.M."/>
            <person name="Silverstein K.A.T."/>
            <person name="Koren S."/>
            <person name="Bechman K.B."/>
            <person name="Herman A."/>
            <person name="Abrahante J.E."/>
            <person name="Garbe J."/>
        </authorList>
    </citation>
    <scope>NUCLEOTIDE SEQUENCE</scope>
    <source>
        <strain evidence="2">Duluth1</strain>
        <tissue evidence="2">Whole animal</tissue>
    </source>
</reference>